<dbReference type="InterPro" id="IPR017946">
    <property type="entry name" value="PLC-like_Pdiesterase_TIM-brl"/>
</dbReference>
<dbReference type="CDD" id="cd08577">
    <property type="entry name" value="PI-PLCc_GDPD_SF_unchar3"/>
    <property type="match status" value="1"/>
</dbReference>
<keyword evidence="3" id="KW-1185">Reference proteome</keyword>
<name>A0ABU3L5R0_9FLAO</name>
<sequence>MKKLIIFLIVMGNGLMAQNVTQAGVHSHNDYLQNVPFWKAYSAGANSIEADVFLIENDLYVAHTRKEIDTLRTLEALYLEPLKKALTLGFDGAEELVLLIDIKSEPYTTLQTLNGILENYPSITGSDRVTIAISGNRPKPPEYLNYPKYIFFDHQNLQPLENPAILQKIALVSLSFRNFSEWSGEGAMTSEDRKRIIAVIEKAHDFNKPFRFWATPDSKSAWKAFVDLGVDFINTDKPMECIKFLDTL</sequence>
<dbReference type="Gene3D" id="3.20.20.190">
    <property type="entry name" value="Phosphatidylinositol (PI) phosphodiesterase"/>
    <property type="match status" value="1"/>
</dbReference>
<evidence type="ECO:0000313" key="2">
    <source>
        <dbReference type="EMBL" id="MDT7828997.1"/>
    </source>
</evidence>
<reference evidence="2 3" key="1">
    <citation type="submission" date="2023-09" db="EMBL/GenBank/DDBJ databases">
        <title>Novel taxa isolated from Blanes Bay.</title>
        <authorList>
            <person name="Rey-Velasco X."/>
            <person name="Lucena T."/>
        </authorList>
    </citation>
    <scope>NUCLEOTIDE SEQUENCE [LARGE SCALE GENOMIC DNA]</scope>
    <source>
        <strain evidence="2 3">S334</strain>
    </source>
</reference>
<dbReference type="Pfam" id="PF13653">
    <property type="entry name" value="GDPD_2"/>
    <property type="match status" value="1"/>
</dbReference>
<dbReference type="Proteomes" id="UP001250656">
    <property type="component" value="Unassembled WGS sequence"/>
</dbReference>
<dbReference type="RefSeq" id="WP_314014654.1">
    <property type="nucleotide sequence ID" value="NZ_JAVTTP010000001.1"/>
</dbReference>
<feature type="chain" id="PRO_5047533781" evidence="1">
    <location>
        <begin position="18"/>
        <end position="248"/>
    </location>
</feature>
<keyword evidence="1" id="KW-0732">Signal</keyword>
<protein>
    <submittedName>
        <fullName evidence="2">Phosphatidylinositol-specific phospholipase C/glycerophosphodiester phosphodiesterase family protein</fullName>
    </submittedName>
</protein>
<evidence type="ECO:0000256" key="1">
    <source>
        <dbReference type="SAM" id="SignalP"/>
    </source>
</evidence>
<accession>A0ABU3L5R0</accession>
<organism evidence="2 3">
    <name type="scientific">Pricia mediterranea</name>
    <dbReference type="NCBI Taxonomy" id="3076079"/>
    <lineage>
        <taxon>Bacteria</taxon>
        <taxon>Pseudomonadati</taxon>
        <taxon>Bacteroidota</taxon>
        <taxon>Flavobacteriia</taxon>
        <taxon>Flavobacteriales</taxon>
        <taxon>Flavobacteriaceae</taxon>
        <taxon>Pricia</taxon>
    </lineage>
</organism>
<feature type="signal peptide" evidence="1">
    <location>
        <begin position="1"/>
        <end position="17"/>
    </location>
</feature>
<evidence type="ECO:0000313" key="3">
    <source>
        <dbReference type="Proteomes" id="UP001250656"/>
    </source>
</evidence>
<gene>
    <name evidence="2" type="ORF">RQM65_10015</name>
</gene>
<dbReference type="EMBL" id="JAVTTP010000001">
    <property type="protein sequence ID" value="MDT7828997.1"/>
    <property type="molecule type" value="Genomic_DNA"/>
</dbReference>
<dbReference type="InterPro" id="IPR039559">
    <property type="entry name" value="AIM6_PI-PLC-like_dom"/>
</dbReference>
<comment type="caution">
    <text evidence="2">The sequence shown here is derived from an EMBL/GenBank/DDBJ whole genome shotgun (WGS) entry which is preliminary data.</text>
</comment>
<dbReference type="SUPFAM" id="SSF51695">
    <property type="entry name" value="PLC-like phosphodiesterases"/>
    <property type="match status" value="1"/>
</dbReference>
<proteinExistence type="predicted"/>